<feature type="transmembrane region" description="Helical" evidence="4">
    <location>
        <begin position="36"/>
        <end position="53"/>
    </location>
</feature>
<proteinExistence type="predicted"/>
<comment type="caution">
    <text evidence="6">The sequence shown here is derived from an EMBL/GenBank/DDBJ whole genome shotgun (WGS) entry which is preliminary data.</text>
</comment>
<dbReference type="GO" id="GO:0016020">
    <property type="term" value="C:membrane"/>
    <property type="evidence" value="ECO:0007669"/>
    <property type="project" value="InterPro"/>
</dbReference>
<evidence type="ECO:0000313" key="7">
    <source>
        <dbReference type="Proteomes" id="UP000093501"/>
    </source>
</evidence>
<evidence type="ECO:0000256" key="1">
    <source>
        <dbReference type="ARBA" id="ARBA00022679"/>
    </source>
</evidence>
<dbReference type="Proteomes" id="UP000093501">
    <property type="component" value="Unassembled WGS sequence"/>
</dbReference>
<dbReference type="GO" id="GO:0046983">
    <property type="term" value="F:protein dimerization activity"/>
    <property type="evidence" value="ECO:0007669"/>
    <property type="project" value="InterPro"/>
</dbReference>
<dbReference type="SUPFAM" id="SSF55874">
    <property type="entry name" value="ATPase domain of HSP90 chaperone/DNA topoisomerase II/histidine kinase"/>
    <property type="match status" value="1"/>
</dbReference>
<name>A0A1C0AIB3_9ACTN</name>
<dbReference type="InterPro" id="IPR050482">
    <property type="entry name" value="Sensor_HK_TwoCompSys"/>
</dbReference>
<keyword evidence="4" id="KW-1133">Transmembrane helix</keyword>
<dbReference type="InterPro" id="IPR011712">
    <property type="entry name" value="Sig_transdc_His_kin_sub3_dim/P"/>
</dbReference>
<reference evidence="7" key="1">
    <citation type="submission" date="2016-07" db="EMBL/GenBank/DDBJ databases">
        <authorList>
            <person name="Florea S."/>
            <person name="Webb J.S."/>
            <person name="Jaromczyk J."/>
            <person name="Schardl C.L."/>
        </authorList>
    </citation>
    <scope>NUCLEOTIDE SEQUENCE [LARGE SCALE GENOMIC DNA]</scope>
    <source>
        <strain evidence="7">IPBSL-7</strain>
    </source>
</reference>
<sequence>MTSAAPSVDTRWAEPAMAVLALAFALVVQPDQGLPARLLTLTLCLGAGLSAMVPRVASVLTVASLLSFLALPAADVSVAGLASFINVFAAIRLDLRWKVPLVALLSCSAYATMVWHSSTSLRDHLISAAFVLVLAALAIGAGSVWRVAAGRVLREREVADERVAELRAALARDLHDTVAQTLSHAAMRAHMLALSAEVTDEIRAGLGQIAEECSSSAHDLRQLLSTLREHDGPPPGFVGPLADADTLAAAVEEQAQRLRDHGFMATTEVRIGPVSSARATTLAKVTVEAASNMIKHAAAGTQCHLSITEDDDDLIAVFSNRTTASRVNPRGLGLIGIEERAGLLRGTCRVVRDAGWWHVRVRLPHGYEVAQSDPAGR</sequence>
<evidence type="ECO:0000313" key="6">
    <source>
        <dbReference type="EMBL" id="OCL31758.1"/>
    </source>
</evidence>
<evidence type="ECO:0000256" key="4">
    <source>
        <dbReference type="SAM" id="Phobius"/>
    </source>
</evidence>
<dbReference type="GO" id="GO:0000155">
    <property type="term" value="F:phosphorelay sensor kinase activity"/>
    <property type="evidence" value="ECO:0007669"/>
    <property type="project" value="InterPro"/>
</dbReference>
<dbReference type="AlphaFoldDB" id="A0A1C0AIB3"/>
<protein>
    <recommendedName>
        <fullName evidence="5">Signal transduction histidine kinase subgroup 3 dimerisation and phosphoacceptor domain-containing protein</fullName>
    </recommendedName>
</protein>
<feature type="transmembrane region" description="Helical" evidence="4">
    <location>
        <begin position="101"/>
        <end position="118"/>
    </location>
</feature>
<dbReference type="RefSeq" id="WP_068752535.1">
    <property type="nucleotide sequence ID" value="NZ_LR214441.1"/>
</dbReference>
<dbReference type="Gene3D" id="1.20.5.1930">
    <property type="match status" value="1"/>
</dbReference>
<dbReference type="EMBL" id="MBQD01000025">
    <property type="protein sequence ID" value="OCL31758.1"/>
    <property type="molecule type" value="Genomic_DNA"/>
</dbReference>
<keyword evidence="4" id="KW-0812">Transmembrane</keyword>
<feature type="transmembrane region" description="Helical" evidence="4">
    <location>
        <begin position="65"/>
        <end position="89"/>
    </location>
</feature>
<feature type="transmembrane region" description="Helical" evidence="4">
    <location>
        <begin position="12"/>
        <end position="29"/>
    </location>
</feature>
<dbReference type="PANTHER" id="PTHR24421:SF58">
    <property type="entry name" value="SIGNAL TRANSDUCTION HISTIDINE-PROTEIN KINASE_PHOSPHATASE UHPB"/>
    <property type="match status" value="1"/>
</dbReference>
<keyword evidence="7" id="KW-1185">Reference proteome</keyword>
<feature type="domain" description="Signal transduction histidine kinase subgroup 3 dimerisation and phosphoacceptor" evidence="5">
    <location>
        <begin position="167"/>
        <end position="230"/>
    </location>
</feature>
<evidence type="ECO:0000259" key="5">
    <source>
        <dbReference type="Pfam" id="PF07730"/>
    </source>
</evidence>
<keyword evidence="1" id="KW-0808">Transferase</keyword>
<keyword evidence="2" id="KW-0418">Kinase</keyword>
<dbReference type="InterPro" id="IPR036890">
    <property type="entry name" value="HATPase_C_sf"/>
</dbReference>
<organism evidence="6 7">
    <name type="scientific">Tessaracoccus lapidicaptus</name>
    <dbReference type="NCBI Taxonomy" id="1427523"/>
    <lineage>
        <taxon>Bacteria</taxon>
        <taxon>Bacillati</taxon>
        <taxon>Actinomycetota</taxon>
        <taxon>Actinomycetes</taxon>
        <taxon>Propionibacteriales</taxon>
        <taxon>Propionibacteriaceae</taxon>
        <taxon>Tessaracoccus</taxon>
    </lineage>
</organism>
<dbReference type="PANTHER" id="PTHR24421">
    <property type="entry name" value="NITRATE/NITRITE SENSOR PROTEIN NARX-RELATED"/>
    <property type="match status" value="1"/>
</dbReference>
<keyword evidence="4" id="KW-0472">Membrane</keyword>
<dbReference type="Pfam" id="PF07730">
    <property type="entry name" value="HisKA_3"/>
    <property type="match status" value="1"/>
</dbReference>
<dbReference type="Gene3D" id="3.30.565.10">
    <property type="entry name" value="Histidine kinase-like ATPase, C-terminal domain"/>
    <property type="match status" value="1"/>
</dbReference>
<evidence type="ECO:0000256" key="2">
    <source>
        <dbReference type="ARBA" id="ARBA00022777"/>
    </source>
</evidence>
<evidence type="ECO:0000256" key="3">
    <source>
        <dbReference type="ARBA" id="ARBA00023012"/>
    </source>
</evidence>
<keyword evidence="3" id="KW-0902">Two-component regulatory system</keyword>
<accession>A0A1C0AIB3</accession>
<feature type="transmembrane region" description="Helical" evidence="4">
    <location>
        <begin position="124"/>
        <end position="148"/>
    </location>
</feature>
<gene>
    <name evidence="6" type="ORF">BCR15_09035</name>
</gene>